<feature type="transmembrane region" description="Helical" evidence="2">
    <location>
        <begin position="148"/>
        <end position="166"/>
    </location>
</feature>
<keyword evidence="4" id="KW-1185">Reference proteome</keyword>
<dbReference type="Proteomes" id="UP000010471">
    <property type="component" value="Chromosome"/>
</dbReference>
<protein>
    <submittedName>
        <fullName evidence="3">Putative membrane protein</fullName>
    </submittedName>
</protein>
<dbReference type="KEGG" id="mic:Mic7113_1846"/>
<evidence type="ECO:0000313" key="3">
    <source>
        <dbReference type="EMBL" id="AFZ17703.1"/>
    </source>
</evidence>
<dbReference type="EMBL" id="CP003630">
    <property type="protein sequence ID" value="AFZ17703.1"/>
    <property type="molecule type" value="Genomic_DNA"/>
</dbReference>
<dbReference type="PATRIC" id="fig|1173027.3.peg.2040"/>
<dbReference type="STRING" id="1173027.Mic7113_1846"/>
<feature type="transmembrane region" description="Helical" evidence="2">
    <location>
        <begin position="497"/>
        <end position="517"/>
    </location>
</feature>
<dbReference type="RefSeq" id="WP_015181855.1">
    <property type="nucleotide sequence ID" value="NC_019738.1"/>
</dbReference>
<dbReference type="HOGENOM" id="CLU_034835_0_0_3"/>
<feature type="transmembrane region" description="Helical" evidence="2">
    <location>
        <begin position="351"/>
        <end position="369"/>
    </location>
</feature>
<feature type="transmembrane region" description="Helical" evidence="2">
    <location>
        <begin position="416"/>
        <end position="437"/>
    </location>
</feature>
<sequence>MLSFVKGIRASRWFHPLLLLLWVAVGIGLRLMRLTAKTPWTDEFATIVFSLGHSFRTVPLDQAISIDVLLKPIQPDPSTGIGDVIHYLLKQSNHPPLYFVLAHLWMRLFPPEDGIVSMWAARSLPAIFSTLSIPAMYGLGYLAFRSRLVGQMAAAIMAVSPFGIFLAQEARHYSLAILWVIASVCCLIVAVQHLYRHTLLPLWMGLTWVLINTLGVATHYFFALTLGAEALVLLAVAWRQGNREREKSLNLTQEGTAAFTPEPHPTPTFWQRLRRTENTTQTLSPPHSLSVALGETRTKAHFHFFSKPWRRIYGVAAGTITGGIVWLPILQSNYDYDLTHWIYDGNPLERWLEPIGRVLAWLMTILTSLPMELTTLPLAILITSGVVTLIFVVWVIPILRYGLKSEHFSPDTRLNLQVLGDFMIGALVIFFGITYTLGADMTLAPRYQFVYFPVAIALIAAALATSWTTLTPPAQMPLTAPHPSSRVRFSRRGGKKAVILIWLMGLLGGLTVTWNLGYLQSIRPDLMVNVIEKVSDVPVLIATTHQHHGHTGRMMGLAWEFKHRNSSHSSASRDTTSPTFLLARDKSDSQRKNPSITLQETVAGLPRPLDVWLVNFHAGIDLAQQQCFVTPQRLPKVDSYWYRLYHCPAPERGNNPAPY</sequence>
<evidence type="ECO:0000256" key="2">
    <source>
        <dbReference type="SAM" id="Phobius"/>
    </source>
</evidence>
<evidence type="ECO:0000313" key="4">
    <source>
        <dbReference type="Proteomes" id="UP000010471"/>
    </source>
</evidence>
<feature type="transmembrane region" description="Helical" evidence="2">
    <location>
        <begin position="13"/>
        <end position="32"/>
    </location>
</feature>
<feature type="transmembrane region" description="Helical" evidence="2">
    <location>
        <begin position="173"/>
        <end position="195"/>
    </location>
</feature>
<feature type="region of interest" description="Disordered" evidence="1">
    <location>
        <begin position="567"/>
        <end position="595"/>
    </location>
</feature>
<keyword evidence="2" id="KW-0812">Transmembrane</keyword>
<feature type="compositionally biased region" description="Low complexity" evidence="1">
    <location>
        <begin position="567"/>
        <end position="577"/>
    </location>
</feature>
<dbReference type="AlphaFoldDB" id="K9WBV2"/>
<keyword evidence="2" id="KW-0472">Membrane</keyword>
<feature type="transmembrane region" description="Helical" evidence="2">
    <location>
        <begin position="215"/>
        <end position="238"/>
    </location>
</feature>
<keyword evidence="2" id="KW-1133">Transmembrane helix</keyword>
<proteinExistence type="predicted"/>
<gene>
    <name evidence="3" type="ORF">Mic7113_1846</name>
</gene>
<name>K9WBV2_9CYAN</name>
<reference evidence="3 4" key="1">
    <citation type="submission" date="2012-06" db="EMBL/GenBank/DDBJ databases">
        <title>Finished chromosome of genome of Microcoleus sp. PCC 7113.</title>
        <authorList>
            <consortium name="US DOE Joint Genome Institute"/>
            <person name="Gugger M."/>
            <person name="Coursin T."/>
            <person name="Rippka R."/>
            <person name="Tandeau De Marsac N."/>
            <person name="Huntemann M."/>
            <person name="Wei C.-L."/>
            <person name="Han J."/>
            <person name="Detter J.C."/>
            <person name="Han C."/>
            <person name="Tapia R."/>
            <person name="Chen A."/>
            <person name="Kyrpides N."/>
            <person name="Mavromatis K."/>
            <person name="Markowitz V."/>
            <person name="Szeto E."/>
            <person name="Ivanova N."/>
            <person name="Pagani I."/>
            <person name="Pati A."/>
            <person name="Goodwin L."/>
            <person name="Nordberg H.P."/>
            <person name="Cantor M.N."/>
            <person name="Hua S.X."/>
            <person name="Woyke T."/>
            <person name="Kerfeld C.A."/>
        </authorList>
    </citation>
    <scope>NUCLEOTIDE SEQUENCE [LARGE SCALE GENOMIC DNA]</scope>
    <source>
        <strain evidence="3 4">PCC 7113</strain>
    </source>
</reference>
<dbReference type="eggNOG" id="COG5305">
    <property type="taxonomic scope" value="Bacteria"/>
</dbReference>
<evidence type="ECO:0000256" key="1">
    <source>
        <dbReference type="SAM" id="MobiDB-lite"/>
    </source>
</evidence>
<feature type="transmembrane region" description="Helical" evidence="2">
    <location>
        <begin position="449"/>
        <end position="470"/>
    </location>
</feature>
<accession>K9WBV2</accession>
<feature type="transmembrane region" description="Helical" evidence="2">
    <location>
        <begin position="376"/>
        <end position="396"/>
    </location>
</feature>
<feature type="transmembrane region" description="Helical" evidence="2">
    <location>
        <begin position="312"/>
        <end position="331"/>
    </location>
</feature>
<organism evidence="3 4">
    <name type="scientific">Allocoleopsis franciscana PCC 7113</name>
    <dbReference type="NCBI Taxonomy" id="1173027"/>
    <lineage>
        <taxon>Bacteria</taxon>
        <taxon>Bacillati</taxon>
        <taxon>Cyanobacteriota</taxon>
        <taxon>Cyanophyceae</taxon>
        <taxon>Coleofasciculales</taxon>
        <taxon>Coleofasciculaceae</taxon>
        <taxon>Allocoleopsis</taxon>
        <taxon>Allocoleopsis franciscana</taxon>
    </lineage>
</organism>